<gene>
    <name evidence="2" type="ORF">G3I71_30240</name>
</gene>
<dbReference type="SUPFAM" id="SSF102405">
    <property type="entry name" value="MCP/YpsA-like"/>
    <property type="match status" value="1"/>
</dbReference>
<proteinExistence type="predicted"/>
<feature type="compositionally biased region" description="Polar residues" evidence="1">
    <location>
        <begin position="159"/>
        <end position="188"/>
    </location>
</feature>
<organism evidence="2">
    <name type="scientific">Streptomyces sp. SID12501</name>
    <dbReference type="NCBI Taxonomy" id="2706042"/>
    <lineage>
        <taxon>Bacteria</taxon>
        <taxon>Bacillati</taxon>
        <taxon>Actinomycetota</taxon>
        <taxon>Actinomycetes</taxon>
        <taxon>Kitasatosporales</taxon>
        <taxon>Streptomycetaceae</taxon>
        <taxon>Streptomyces</taxon>
    </lineage>
</organism>
<evidence type="ECO:0000313" key="2">
    <source>
        <dbReference type="EMBL" id="NEC89989.1"/>
    </source>
</evidence>
<dbReference type="PANTHER" id="PTHR38440:SF1">
    <property type="entry name" value="UPF0398 PROTEIN SPR0331"/>
    <property type="match status" value="1"/>
</dbReference>
<dbReference type="AlphaFoldDB" id="A0A6B3C032"/>
<comment type="caution">
    <text evidence="2">The sequence shown here is derived from an EMBL/GenBank/DDBJ whole genome shotgun (WGS) entry which is preliminary data.</text>
</comment>
<accession>A0A6B3C032</accession>
<protein>
    <submittedName>
        <fullName evidence="2">DUF1273 domain-containing protein</fullName>
    </submittedName>
</protein>
<sequence>MTIIAVTGHIDLTDISVPLVREALHEALKPFADSGLTGVSCIAKGADSLFAEVVLELGGRLIVVIPSRDYRQNKVKADHAETFDRLVESADEVLVLPNEAAGRSAYEDANRALLQRADRLVAVWNGEPPTGKGGGTADAVIEAREAGLPVDVVWPDGASTGSSSAAPRTTKVSATGTAAGSSEQSNTI</sequence>
<feature type="region of interest" description="Disordered" evidence="1">
    <location>
        <begin position="153"/>
        <end position="188"/>
    </location>
</feature>
<dbReference type="Gene3D" id="3.40.50.450">
    <property type="match status" value="1"/>
</dbReference>
<evidence type="ECO:0000256" key="1">
    <source>
        <dbReference type="SAM" id="MobiDB-lite"/>
    </source>
</evidence>
<name>A0A6B3C032_9ACTN</name>
<dbReference type="InterPro" id="IPR010697">
    <property type="entry name" value="YspA"/>
</dbReference>
<dbReference type="PANTHER" id="PTHR38440">
    <property type="entry name" value="UPF0398 PROTEIN YPSA"/>
    <property type="match status" value="1"/>
</dbReference>
<reference evidence="2" key="1">
    <citation type="submission" date="2020-01" db="EMBL/GenBank/DDBJ databases">
        <title>Insect and environment-associated Actinomycetes.</title>
        <authorList>
            <person name="Currrie C."/>
            <person name="Chevrette M."/>
            <person name="Carlson C."/>
            <person name="Stubbendieck R."/>
            <person name="Wendt-Pienkowski E."/>
        </authorList>
    </citation>
    <scope>NUCLEOTIDE SEQUENCE</scope>
    <source>
        <strain evidence="2">SID12501</strain>
    </source>
</reference>
<dbReference type="EMBL" id="JAAGLU010000028">
    <property type="protein sequence ID" value="NEC89989.1"/>
    <property type="molecule type" value="Genomic_DNA"/>
</dbReference>